<keyword evidence="3" id="KW-0997">Cell inner membrane</keyword>
<dbReference type="Proteomes" id="UP001501011">
    <property type="component" value="Unassembled WGS sequence"/>
</dbReference>
<evidence type="ECO:0000256" key="9">
    <source>
        <dbReference type="ARBA" id="ARBA00023306"/>
    </source>
</evidence>
<gene>
    <name evidence="14" type="ORF">GCM10023151_17850</name>
</gene>
<proteinExistence type="inferred from homology"/>
<keyword evidence="5" id="KW-0812">Transmembrane</keyword>
<evidence type="ECO:0000256" key="6">
    <source>
        <dbReference type="ARBA" id="ARBA00022960"/>
    </source>
</evidence>
<comment type="subcellular location">
    <subcellularLocation>
        <location evidence="1">Cell inner membrane</location>
        <topology evidence="1">Single-pass membrane protein</topology>
    </subcellularLocation>
</comment>
<organism evidence="14 15">
    <name type="scientific">Kangiella marina</name>
    <dbReference type="NCBI Taxonomy" id="1079178"/>
    <lineage>
        <taxon>Bacteria</taxon>
        <taxon>Pseudomonadati</taxon>
        <taxon>Pseudomonadota</taxon>
        <taxon>Gammaproteobacteria</taxon>
        <taxon>Kangiellales</taxon>
        <taxon>Kangiellaceae</taxon>
        <taxon>Kangiella</taxon>
    </lineage>
</organism>
<evidence type="ECO:0000313" key="15">
    <source>
        <dbReference type="Proteomes" id="UP001501011"/>
    </source>
</evidence>
<evidence type="ECO:0000313" key="14">
    <source>
        <dbReference type="EMBL" id="GAA4363061.1"/>
    </source>
</evidence>
<feature type="compositionally biased region" description="Basic and acidic residues" evidence="13">
    <location>
        <begin position="206"/>
        <end position="221"/>
    </location>
</feature>
<evidence type="ECO:0000256" key="13">
    <source>
        <dbReference type="SAM" id="MobiDB-lite"/>
    </source>
</evidence>
<protein>
    <recommendedName>
        <fullName evidence="11">Z-ring associated protein G</fullName>
    </recommendedName>
    <alternativeName>
        <fullName evidence="12">Cell division protein ZapG</fullName>
    </alternativeName>
</protein>
<keyword evidence="2" id="KW-1003">Cell membrane</keyword>
<evidence type="ECO:0000256" key="1">
    <source>
        <dbReference type="ARBA" id="ARBA00004377"/>
    </source>
</evidence>
<feature type="compositionally biased region" description="Basic and acidic residues" evidence="13">
    <location>
        <begin position="169"/>
        <end position="181"/>
    </location>
</feature>
<name>A0ABP8IMR8_9GAMM</name>
<evidence type="ECO:0000256" key="4">
    <source>
        <dbReference type="ARBA" id="ARBA00022618"/>
    </source>
</evidence>
<feature type="region of interest" description="Disordered" evidence="13">
    <location>
        <begin position="122"/>
        <end position="245"/>
    </location>
</feature>
<evidence type="ECO:0000256" key="10">
    <source>
        <dbReference type="ARBA" id="ARBA00035657"/>
    </source>
</evidence>
<dbReference type="EMBL" id="BAABFV010000002">
    <property type="protein sequence ID" value="GAA4363061.1"/>
    <property type="molecule type" value="Genomic_DNA"/>
</dbReference>
<keyword evidence="6" id="KW-0133">Cell shape</keyword>
<reference evidence="15" key="1">
    <citation type="journal article" date="2019" name="Int. J. Syst. Evol. Microbiol.">
        <title>The Global Catalogue of Microorganisms (GCM) 10K type strain sequencing project: providing services to taxonomists for standard genome sequencing and annotation.</title>
        <authorList>
            <consortium name="The Broad Institute Genomics Platform"/>
            <consortium name="The Broad Institute Genome Sequencing Center for Infectious Disease"/>
            <person name="Wu L."/>
            <person name="Ma J."/>
        </authorList>
    </citation>
    <scope>NUCLEOTIDE SEQUENCE [LARGE SCALE GENOMIC DNA]</scope>
    <source>
        <strain evidence="15">JCM 17728</strain>
    </source>
</reference>
<evidence type="ECO:0000256" key="5">
    <source>
        <dbReference type="ARBA" id="ARBA00022692"/>
    </source>
</evidence>
<dbReference type="RefSeq" id="WP_345292877.1">
    <property type="nucleotide sequence ID" value="NZ_BAABFV010000002.1"/>
</dbReference>
<dbReference type="PANTHER" id="PTHR39579">
    <property type="entry name" value="INNER MEMBRANE PROTEIN YHCB"/>
    <property type="match status" value="1"/>
</dbReference>
<feature type="compositionally biased region" description="Acidic residues" evidence="13">
    <location>
        <begin position="149"/>
        <end position="161"/>
    </location>
</feature>
<keyword evidence="15" id="KW-1185">Reference proteome</keyword>
<evidence type="ECO:0000256" key="12">
    <source>
        <dbReference type="ARBA" id="ARBA00035727"/>
    </source>
</evidence>
<feature type="compositionally biased region" description="Polar residues" evidence="13">
    <location>
        <begin position="236"/>
        <end position="245"/>
    </location>
</feature>
<dbReference type="Pfam" id="PF06295">
    <property type="entry name" value="ZapG-like"/>
    <property type="match status" value="1"/>
</dbReference>
<dbReference type="InterPro" id="IPR009386">
    <property type="entry name" value="ZapG-like"/>
</dbReference>
<evidence type="ECO:0000256" key="3">
    <source>
        <dbReference type="ARBA" id="ARBA00022519"/>
    </source>
</evidence>
<evidence type="ECO:0000256" key="2">
    <source>
        <dbReference type="ARBA" id="ARBA00022475"/>
    </source>
</evidence>
<feature type="compositionally biased region" description="Basic and acidic residues" evidence="13">
    <location>
        <begin position="135"/>
        <end position="148"/>
    </location>
</feature>
<comment type="caution">
    <text evidence="14">The sequence shown here is derived from an EMBL/GenBank/DDBJ whole genome shotgun (WGS) entry which is preliminary data.</text>
</comment>
<evidence type="ECO:0000256" key="11">
    <source>
        <dbReference type="ARBA" id="ARBA00035703"/>
    </source>
</evidence>
<keyword evidence="4" id="KW-0132">Cell division</keyword>
<comment type="similarity">
    <text evidence="10">Belongs to the ZapG family.</text>
</comment>
<accession>A0ABP8IMR8</accession>
<keyword evidence="9" id="KW-0131">Cell cycle</keyword>
<evidence type="ECO:0000256" key="7">
    <source>
        <dbReference type="ARBA" id="ARBA00022989"/>
    </source>
</evidence>
<sequence>MSAVLTIVLILLAAVAAFFVGRWHGLSTGSKELTKELESKDKELEALKSGVNEHFDETARLFSNLTEEYKTLYQHLATGANTLSNKEFKLKLSAPVGAGALPSESSASQASATDVIDAEEHLSKEASNKQATDSQQHEEESFIRKDDSSDALEAEETDTDTDTQTLADTNDKPLDKDKPDLDIEVSPPRDWADGDMDDDYHPNGSKGEESEFADLAKEKADTTNASGHKSDKTEPSESNNTTTKA</sequence>
<evidence type="ECO:0000256" key="8">
    <source>
        <dbReference type="ARBA" id="ARBA00023136"/>
    </source>
</evidence>
<dbReference type="PANTHER" id="PTHR39579:SF1">
    <property type="entry name" value="INNER MEMBRANE PROTEIN YHCB"/>
    <property type="match status" value="1"/>
</dbReference>
<keyword evidence="7" id="KW-1133">Transmembrane helix</keyword>
<keyword evidence="8" id="KW-0472">Membrane</keyword>